<feature type="domain" description="HAMP" evidence="6">
    <location>
        <begin position="215"/>
        <end position="255"/>
    </location>
</feature>
<dbReference type="EMBL" id="JAUSVV010000010">
    <property type="protein sequence ID" value="MDQ0444202.1"/>
    <property type="molecule type" value="Genomic_DNA"/>
</dbReference>
<keyword evidence="4" id="KW-1133">Transmembrane helix</keyword>
<dbReference type="SUPFAM" id="SSF58104">
    <property type="entry name" value="Methyl-accepting chemotaxis protein (MCP) signaling domain"/>
    <property type="match status" value="1"/>
</dbReference>
<dbReference type="Proteomes" id="UP001236369">
    <property type="component" value="Unassembled WGS sequence"/>
</dbReference>
<evidence type="ECO:0000256" key="1">
    <source>
        <dbReference type="ARBA" id="ARBA00023224"/>
    </source>
</evidence>
<evidence type="ECO:0000259" key="5">
    <source>
        <dbReference type="PROSITE" id="PS50111"/>
    </source>
</evidence>
<dbReference type="Pfam" id="PF00672">
    <property type="entry name" value="HAMP"/>
    <property type="match status" value="1"/>
</dbReference>
<dbReference type="InterPro" id="IPR003660">
    <property type="entry name" value="HAMP_dom"/>
</dbReference>
<dbReference type="Pfam" id="PF00015">
    <property type="entry name" value="MCPsignal"/>
    <property type="match status" value="1"/>
</dbReference>
<name>A0ABU0HPF4_9HYPH</name>
<evidence type="ECO:0000313" key="8">
    <source>
        <dbReference type="Proteomes" id="UP001236369"/>
    </source>
</evidence>
<dbReference type="PANTHER" id="PTHR32089:SF112">
    <property type="entry name" value="LYSOZYME-LIKE PROTEIN-RELATED"/>
    <property type="match status" value="1"/>
</dbReference>
<evidence type="ECO:0000256" key="4">
    <source>
        <dbReference type="SAM" id="Phobius"/>
    </source>
</evidence>
<keyword evidence="4" id="KW-0472">Membrane</keyword>
<gene>
    <name evidence="7" type="ORF">QO016_003712</name>
</gene>
<comment type="caution">
    <text evidence="7">The sequence shown here is derived from an EMBL/GenBank/DDBJ whole genome shotgun (WGS) entry which is preliminary data.</text>
</comment>
<dbReference type="Gene3D" id="1.10.287.950">
    <property type="entry name" value="Methyl-accepting chemotaxis protein"/>
    <property type="match status" value="1"/>
</dbReference>
<organism evidence="7 8">
    <name type="scientific">Methylobacterium persicinum</name>
    <dbReference type="NCBI Taxonomy" id="374426"/>
    <lineage>
        <taxon>Bacteria</taxon>
        <taxon>Pseudomonadati</taxon>
        <taxon>Pseudomonadota</taxon>
        <taxon>Alphaproteobacteria</taxon>
        <taxon>Hyphomicrobiales</taxon>
        <taxon>Methylobacteriaceae</taxon>
        <taxon>Methylobacterium</taxon>
    </lineage>
</organism>
<evidence type="ECO:0000259" key="6">
    <source>
        <dbReference type="PROSITE" id="PS50885"/>
    </source>
</evidence>
<dbReference type="SMART" id="SM00283">
    <property type="entry name" value="MA"/>
    <property type="match status" value="1"/>
</dbReference>
<dbReference type="Pfam" id="PF12729">
    <property type="entry name" value="4HB_MCP_1"/>
    <property type="match status" value="1"/>
</dbReference>
<keyword evidence="1 3" id="KW-0807">Transducer</keyword>
<keyword evidence="4" id="KW-0812">Transmembrane</keyword>
<sequence>MFAAFALLALFLAAITAVAVRGGLELNAQLVATLTRDIPKTQVIGEINDMSGRYTISLFRLINNAGDPQLLKDTEEELAERGSKIAKLAAKYREFPKTAAEARTLASFEKNWSNFVGRVQKLIEVIHTAGVEKARNIVDTDVTPHRKKALEDSKALYTFVKDSANGARDRAEATYLLTRDIAVGSGIVAVLAAIGLAGLIVRVVSERCRSVILPMQALAAGDLSAEIPGRGRRTEFGQIADAVQVFKTALIRMRALEAETAEAREAAAVERKAAMHRMADAFEGAVGEIVEKVSVSATELQTTAQAMTATATQTASQSTTVAAAAEEAATNVQTVAAAAEELGTTVKEIGRQVGGSASVAQTAVTEADETGVLVQELSGAVARIGDVVKLISTIAGQTNLLALNATIEAARAGEAGRGFAVVANEVKELASQTAQATEEISSLIARIQASTGQAVMAITGITARVREMSGVTATIAAAIEQQGAATQEIVRNVAQAAAGTGEVTHNISGVAEAAAMTGSAAGQVLGAASELTRQSDHLRDEVARFLDGIRET</sequence>
<comment type="similarity">
    <text evidence="2">Belongs to the methyl-accepting chemotaxis (MCP) protein family.</text>
</comment>
<protein>
    <submittedName>
        <fullName evidence="7">Methyl-accepting chemotaxis protein</fullName>
    </submittedName>
</protein>
<dbReference type="InterPro" id="IPR024478">
    <property type="entry name" value="HlyB_4HB_MCP"/>
</dbReference>
<proteinExistence type="inferred from homology"/>
<dbReference type="PANTHER" id="PTHR32089">
    <property type="entry name" value="METHYL-ACCEPTING CHEMOTAXIS PROTEIN MCPB"/>
    <property type="match status" value="1"/>
</dbReference>
<evidence type="ECO:0000256" key="3">
    <source>
        <dbReference type="PROSITE-ProRule" id="PRU00284"/>
    </source>
</evidence>
<evidence type="ECO:0000256" key="2">
    <source>
        <dbReference type="ARBA" id="ARBA00029447"/>
    </source>
</evidence>
<keyword evidence="8" id="KW-1185">Reference proteome</keyword>
<reference evidence="7 8" key="1">
    <citation type="submission" date="2023-07" db="EMBL/GenBank/DDBJ databases">
        <title>Genomic Encyclopedia of Type Strains, Phase IV (KMG-IV): sequencing the most valuable type-strain genomes for metagenomic binning, comparative biology and taxonomic classification.</title>
        <authorList>
            <person name="Goeker M."/>
        </authorList>
    </citation>
    <scope>NUCLEOTIDE SEQUENCE [LARGE SCALE GENOMIC DNA]</scope>
    <source>
        <strain evidence="7 8">DSM 19562</strain>
    </source>
</reference>
<dbReference type="Gene3D" id="6.10.340.10">
    <property type="match status" value="1"/>
</dbReference>
<feature type="transmembrane region" description="Helical" evidence="4">
    <location>
        <begin position="181"/>
        <end position="205"/>
    </location>
</feature>
<dbReference type="PROSITE" id="PS50885">
    <property type="entry name" value="HAMP"/>
    <property type="match status" value="1"/>
</dbReference>
<evidence type="ECO:0000313" key="7">
    <source>
        <dbReference type="EMBL" id="MDQ0444202.1"/>
    </source>
</evidence>
<dbReference type="PROSITE" id="PS50111">
    <property type="entry name" value="CHEMOTAXIS_TRANSDUC_2"/>
    <property type="match status" value="1"/>
</dbReference>
<feature type="domain" description="Methyl-accepting transducer" evidence="5">
    <location>
        <begin position="296"/>
        <end position="532"/>
    </location>
</feature>
<dbReference type="InterPro" id="IPR004089">
    <property type="entry name" value="MCPsignal_dom"/>
</dbReference>
<dbReference type="SMART" id="SM00304">
    <property type="entry name" value="HAMP"/>
    <property type="match status" value="1"/>
</dbReference>
<accession>A0ABU0HPF4</accession>